<protein>
    <recommendedName>
        <fullName evidence="3">RHS repeat-associated core domain-containing protein</fullName>
    </recommendedName>
</protein>
<keyword evidence="2" id="KW-1185">Reference proteome</keyword>
<organism evidence="1 2">
    <name type="scientific">Pseudomonas typographi</name>
    <dbReference type="NCBI Taxonomy" id="2715964"/>
    <lineage>
        <taxon>Bacteria</taxon>
        <taxon>Pseudomonadati</taxon>
        <taxon>Pseudomonadota</taxon>
        <taxon>Gammaproteobacteria</taxon>
        <taxon>Pseudomonadales</taxon>
        <taxon>Pseudomonadaceae</taxon>
        <taxon>Pseudomonas</taxon>
    </lineage>
</organism>
<dbReference type="NCBIfam" id="TIGR03696">
    <property type="entry name" value="Rhs_assc_core"/>
    <property type="match status" value="1"/>
</dbReference>
<comment type="caution">
    <text evidence="1">The sequence shown here is derived from an EMBL/GenBank/DDBJ whole genome shotgun (WGS) entry which is preliminary data.</text>
</comment>
<proteinExistence type="predicted"/>
<dbReference type="InterPro" id="IPR022385">
    <property type="entry name" value="Rhs_assc_core"/>
</dbReference>
<dbReference type="Proteomes" id="UP000805841">
    <property type="component" value="Unassembled WGS sequence"/>
</dbReference>
<name>A0ABR7Z1F5_9PSED</name>
<dbReference type="EMBL" id="JAAOCA010000012">
    <property type="protein sequence ID" value="MBD1599234.1"/>
    <property type="molecule type" value="Genomic_DNA"/>
</dbReference>
<reference evidence="1 2" key="1">
    <citation type="journal article" date="2020" name="Insects">
        <title>Bacteria Belonging to Pseudomonas typographi sp. nov. from the Bark Beetle Ips typographus Have Genomic Potential to Aid in the Host Ecology.</title>
        <authorList>
            <person name="Peral-Aranega E."/>
            <person name="Saati-Santamaria Z."/>
            <person name="Kolarik M."/>
            <person name="Rivas R."/>
            <person name="Garcia-Fraile P."/>
        </authorList>
    </citation>
    <scope>NUCLEOTIDE SEQUENCE [LARGE SCALE GENOMIC DNA]</scope>
    <source>
        <strain evidence="1 2">CA3A</strain>
    </source>
</reference>
<dbReference type="Gene3D" id="2.180.10.10">
    <property type="entry name" value="RHS repeat-associated core"/>
    <property type="match status" value="1"/>
</dbReference>
<evidence type="ECO:0000313" key="2">
    <source>
        <dbReference type="Proteomes" id="UP000805841"/>
    </source>
</evidence>
<gene>
    <name evidence="1" type="ORF">HAQ05_11040</name>
</gene>
<evidence type="ECO:0008006" key="3">
    <source>
        <dbReference type="Google" id="ProtNLM"/>
    </source>
</evidence>
<evidence type="ECO:0000313" key="1">
    <source>
        <dbReference type="EMBL" id="MBD1599234.1"/>
    </source>
</evidence>
<sequence length="296" mass="31959">MAGNLLSVEMNGSVMRRLGGASTGMTNYGPFGFAPLTGCRSAFNGQWAEPAGRYALGNGYRTYLASMLRFSGADALSPFNAGGTNAYAYAIADPINRLDPTGHFSLSSALRSLFGRSGRSVGQGRAAELVDRASRTGPAVFMGNGMAVGFAPKKHRLVIQGHGNTESRMQITGPGSERHFATATEVHELLRNDPAVNGWLAESRSIELIMCYGAGTVTPGPLPFAQDLANNSGLRVKAYRGPVIATTPEPYDNWFEHIRTRAQVKNIELPWVKYSDQPESPSGISEYYKPRYFKPA</sequence>
<accession>A0ABR7Z1F5</accession>
<dbReference type="RefSeq" id="WP_190420355.1">
    <property type="nucleotide sequence ID" value="NZ_JAAOCA010000012.1"/>
</dbReference>